<dbReference type="EMBL" id="LSNE01000003">
    <property type="protein sequence ID" value="KXI30472.1"/>
    <property type="molecule type" value="Genomic_DNA"/>
</dbReference>
<dbReference type="PROSITE" id="PS50405">
    <property type="entry name" value="GST_CTER"/>
    <property type="match status" value="1"/>
</dbReference>
<reference evidence="4" key="1">
    <citation type="submission" date="2016-02" db="EMBL/GenBank/DDBJ databases">
        <authorList>
            <person name="Schultz-Johansen M."/>
            <person name="Glaring M.A."/>
            <person name="Bech P.K."/>
            <person name="Stougaard P."/>
        </authorList>
    </citation>
    <scope>NUCLEOTIDE SEQUENCE [LARGE SCALE GENOMIC DNA]</scope>
    <source>
        <strain evidence="4">S66</strain>
    </source>
</reference>
<dbReference type="SFLD" id="SFLDS00019">
    <property type="entry name" value="Glutathione_Transferase_(cytos"/>
    <property type="match status" value="1"/>
</dbReference>
<feature type="domain" description="GST C-terminal" evidence="2">
    <location>
        <begin position="84"/>
        <end position="207"/>
    </location>
</feature>
<dbReference type="SUPFAM" id="SSF47616">
    <property type="entry name" value="GST C-terminal domain-like"/>
    <property type="match status" value="1"/>
</dbReference>
<dbReference type="InterPro" id="IPR010987">
    <property type="entry name" value="Glutathione-S-Trfase_C-like"/>
</dbReference>
<evidence type="ECO:0000259" key="1">
    <source>
        <dbReference type="PROSITE" id="PS50404"/>
    </source>
</evidence>
<dbReference type="Gene3D" id="3.40.30.10">
    <property type="entry name" value="Glutaredoxin"/>
    <property type="match status" value="1"/>
</dbReference>
<comment type="caution">
    <text evidence="3">The sequence shown here is derived from an EMBL/GenBank/DDBJ whole genome shotgun (WGS) entry which is preliminary data.</text>
</comment>
<name>A0A136A5E5_9ALTE</name>
<dbReference type="InterPro" id="IPR004045">
    <property type="entry name" value="Glutathione_S-Trfase_N"/>
</dbReference>
<dbReference type="InterPro" id="IPR036249">
    <property type="entry name" value="Thioredoxin-like_sf"/>
</dbReference>
<feature type="domain" description="GST N-terminal" evidence="1">
    <location>
        <begin position="1"/>
        <end position="79"/>
    </location>
</feature>
<dbReference type="Gene3D" id="1.20.1050.10">
    <property type="match status" value="1"/>
</dbReference>
<evidence type="ECO:0000259" key="2">
    <source>
        <dbReference type="PROSITE" id="PS50405"/>
    </source>
</evidence>
<dbReference type="AlphaFoldDB" id="A0A136A5E5"/>
<dbReference type="STRING" id="1799789.AX660_10945"/>
<gene>
    <name evidence="3" type="ORF">AX660_10945</name>
</gene>
<dbReference type="GO" id="GO:0005737">
    <property type="term" value="C:cytoplasm"/>
    <property type="evidence" value="ECO:0007669"/>
    <property type="project" value="TreeGrafter"/>
</dbReference>
<dbReference type="Pfam" id="PF13417">
    <property type="entry name" value="GST_N_3"/>
    <property type="match status" value="1"/>
</dbReference>
<evidence type="ECO:0008006" key="5">
    <source>
        <dbReference type="Google" id="ProtNLM"/>
    </source>
</evidence>
<proteinExistence type="predicted"/>
<dbReference type="SUPFAM" id="SSF52833">
    <property type="entry name" value="Thioredoxin-like"/>
    <property type="match status" value="1"/>
</dbReference>
<dbReference type="InterPro" id="IPR050983">
    <property type="entry name" value="GST_Omega/HSP26"/>
</dbReference>
<dbReference type="InterPro" id="IPR040079">
    <property type="entry name" value="Glutathione_S-Trfase"/>
</dbReference>
<dbReference type="PANTHER" id="PTHR43968:SF6">
    <property type="entry name" value="GLUTATHIONE S-TRANSFERASE OMEGA"/>
    <property type="match status" value="1"/>
</dbReference>
<evidence type="ECO:0000313" key="3">
    <source>
        <dbReference type="EMBL" id="KXI30472.1"/>
    </source>
</evidence>
<dbReference type="InterPro" id="IPR036282">
    <property type="entry name" value="Glutathione-S-Trfase_C_sf"/>
</dbReference>
<dbReference type="PANTHER" id="PTHR43968">
    <property type="match status" value="1"/>
</dbReference>
<organism evidence="3 4">
    <name type="scientific">Paraglaciecola hydrolytica</name>
    <dbReference type="NCBI Taxonomy" id="1799789"/>
    <lineage>
        <taxon>Bacteria</taxon>
        <taxon>Pseudomonadati</taxon>
        <taxon>Pseudomonadota</taxon>
        <taxon>Gammaproteobacteria</taxon>
        <taxon>Alteromonadales</taxon>
        <taxon>Alteromonadaceae</taxon>
        <taxon>Paraglaciecola</taxon>
    </lineage>
</organism>
<keyword evidence="4" id="KW-1185">Reference proteome</keyword>
<dbReference type="RefSeq" id="WP_068374999.1">
    <property type="nucleotide sequence ID" value="NZ_LSNE01000003.1"/>
</dbReference>
<evidence type="ECO:0000313" key="4">
    <source>
        <dbReference type="Proteomes" id="UP000070299"/>
    </source>
</evidence>
<sequence length="215" mass="24068">MQLLSSNFSPYSTRVRIQIRKKDLPIDIIAPTEPPLRTAEFAAKYPLAKIPVLILDEGGSISESWAIMEYLEARFPEISLRPKDPLGIAHINMLARYADMHLSPVLFPMFVSLLMGGVIDVDKELAAINKELAKGEKLLNSLPAFSERKLNIGDIALATNLLFAIETPKLFGCANILQNYPGLASWWHWVNEDVCVKQGMEEMRTALAIFMANKK</sequence>
<protein>
    <recommendedName>
        <fullName evidence="5">Glutathione S-transferase</fullName>
    </recommendedName>
</protein>
<dbReference type="OrthoDB" id="6258999at2"/>
<dbReference type="PROSITE" id="PS50404">
    <property type="entry name" value="GST_NTER"/>
    <property type="match status" value="1"/>
</dbReference>
<accession>A0A136A5E5</accession>
<dbReference type="Proteomes" id="UP000070299">
    <property type="component" value="Unassembled WGS sequence"/>
</dbReference>